<comment type="caution">
    <text evidence="1">The sequence shown here is derived from an EMBL/GenBank/DDBJ whole genome shotgun (WGS) entry which is preliminary data.</text>
</comment>
<accession>A0ACC2UDC6</accession>
<keyword evidence="2" id="KW-1185">Reference proteome</keyword>
<proteinExistence type="predicted"/>
<organism evidence="1 2">
    <name type="scientific">Entomophthora muscae</name>
    <dbReference type="NCBI Taxonomy" id="34485"/>
    <lineage>
        <taxon>Eukaryota</taxon>
        <taxon>Fungi</taxon>
        <taxon>Fungi incertae sedis</taxon>
        <taxon>Zoopagomycota</taxon>
        <taxon>Entomophthoromycotina</taxon>
        <taxon>Entomophthoromycetes</taxon>
        <taxon>Entomophthorales</taxon>
        <taxon>Entomophthoraceae</taxon>
        <taxon>Entomophthora</taxon>
    </lineage>
</organism>
<dbReference type="Proteomes" id="UP001165960">
    <property type="component" value="Unassembled WGS sequence"/>
</dbReference>
<name>A0ACC2UDC6_9FUNG</name>
<evidence type="ECO:0000313" key="2">
    <source>
        <dbReference type="Proteomes" id="UP001165960"/>
    </source>
</evidence>
<reference evidence="1" key="1">
    <citation type="submission" date="2022-04" db="EMBL/GenBank/DDBJ databases">
        <title>Genome of the entomopathogenic fungus Entomophthora muscae.</title>
        <authorList>
            <person name="Elya C."/>
            <person name="Lovett B.R."/>
            <person name="Lee E."/>
            <person name="Macias A.M."/>
            <person name="Hajek A.E."/>
            <person name="De Bivort B.L."/>
            <person name="Kasson M.T."/>
            <person name="De Fine Licht H.H."/>
            <person name="Stajich J.E."/>
        </authorList>
    </citation>
    <scope>NUCLEOTIDE SEQUENCE</scope>
    <source>
        <strain evidence="1">Berkeley</strain>
    </source>
</reference>
<dbReference type="EMBL" id="QTSX02000846">
    <property type="protein sequence ID" value="KAJ9084407.1"/>
    <property type="molecule type" value="Genomic_DNA"/>
</dbReference>
<sequence>MAWGNNSDKVIDEWINKIETNNPSFTSLSILSFRKPTQKQFTQLFKALKTNTNLIELYCSGKVVELEAVQALCDSLQVNTALKSLSVGYATFGEDLPAVNTYLKGLSQFKGCLNVDLSGFGLSSNHLDSLIYFFKQNTGISAINLSSNSIDSATLTSLGQAIMENCQYKTSLTLEISANPFTTLQGFFENFPSEKFQIGELNSYDNAIPEAEIGQLISLAKASPILKTLRLSSPTKKEKIPEVFLFEEDCLQNAQVSCPQGGVETLLFSGFLFLSLNLHQSFDFLSSLKSLTVRNSGMGDQYLLLTLPQLLNCAPSLEHLDLGGNHLTDFSLWASLASPTRLKKICLLGNSISLENPVPQQALTGWDHLLQLDLNCNKLTLEGFSQLAGILIDGLNGMHIASDLTVLEVSGHCTDADQDDWLAQAVALQNARPKLKVYFK</sequence>
<protein>
    <submittedName>
        <fullName evidence="1">Uncharacterized protein</fullName>
    </submittedName>
</protein>
<gene>
    <name evidence="1" type="ORF">DSO57_1024837</name>
</gene>
<evidence type="ECO:0000313" key="1">
    <source>
        <dbReference type="EMBL" id="KAJ9084407.1"/>
    </source>
</evidence>